<protein>
    <recommendedName>
        <fullName evidence="5">DUF5518 domain-containing protein</fullName>
    </recommendedName>
</protein>
<comment type="caution">
    <text evidence="3">The sequence shown here is derived from an EMBL/GenBank/DDBJ whole genome shotgun (WGS) entry which is preliminary data.</text>
</comment>
<evidence type="ECO:0000256" key="2">
    <source>
        <dbReference type="SAM" id="Phobius"/>
    </source>
</evidence>
<evidence type="ECO:0000313" key="4">
    <source>
        <dbReference type="Proteomes" id="UP000289691"/>
    </source>
</evidence>
<keyword evidence="4" id="KW-1185">Reference proteome</keyword>
<evidence type="ECO:0008006" key="5">
    <source>
        <dbReference type="Google" id="ProtNLM"/>
    </source>
</evidence>
<accession>A0A498L5I1</accession>
<gene>
    <name evidence="3" type="ORF">EAF64_10075</name>
</gene>
<feature type="compositionally biased region" description="Basic residues" evidence="1">
    <location>
        <begin position="1"/>
        <end position="11"/>
    </location>
</feature>
<dbReference type="Proteomes" id="UP000289691">
    <property type="component" value="Unassembled WGS sequence"/>
</dbReference>
<reference evidence="3 4" key="1">
    <citation type="submission" date="2019-01" db="EMBL/GenBank/DDBJ databases">
        <title>Halorientalis sp. F13-25 a new haloarchaeum isolated from hypersaline water.</title>
        <authorList>
            <person name="Ana D.-V."/>
            <person name="Cristina S.-P."/>
            <person name="Antonio V."/>
        </authorList>
    </citation>
    <scope>NUCLEOTIDE SEQUENCE [LARGE SCALE GENOMIC DNA]</scope>
    <source>
        <strain evidence="3 4">F13-25</strain>
    </source>
</reference>
<evidence type="ECO:0000313" key="3">
    <source>
        <dbReference type="EMBL" id="RXK49552.1"/>
    </source>
</evidence>
<dbReference type="AlphaFoldDB" id="A0A498L5I1"/>
<dbReference type="OrthoDB" id="341846at2157"/>
<keyword evidence="2" id="KW-0812">Transmembrane</keyword>
<dbReference type="Pfam" id="PF17647">
    <property type="entry name" value="DUF5518"/>
    <property type="match status" value="1"/>
</dbReference>
<name>A0A498L5I1_9EURY</name>
<sequence length="136" mass="13646">MIYRTRWHRRRAESGEAGPDTTTNAVIGAVVTVVTSFVPFSPVLGGAVAGYLGRADGSTGVRVGAYSGLVTAIPVIVLFAFLIGGAAVVGAEIGVGLGAVAIALVLMFALLVTVLTVVGLSALGGYLGVELSERSA</sequence>
<organism evidence="3 4">
    <name type="scientific">Halorientalis pallida</name>
    <dbReference type="NCBI Taxonomy" id="2479928"/>
    <lineage>
        <taxon>Archaea</taxon>
        <taxon>Methanobacteriati</taxon>
        <taxon>Methanobacteriota</taxon>
        <taxon>Stenosarchaea group</taxon>
        <taxon>Halobacteria</taxon>
        <taxon>Halobacteriales</taxon>
        <taxon>Haloarculaceae</taxon>
        <taxon>Halorientalis</taxon>
    </lineage>
</organism>
<keyword evidence="2" id="KW-0472">Membrane</keyword>
<dbReference type="EMBL" id="RDFA01000003">
    <property type="protein sequence ID" value="RXK49552.1"/>
    <property type="molecule type" value="Genomic_DNA"/>
</dbReference>
<feature type="transmembrane region" description="Helical" evidence="2">
    <location>
        <begin position="95"/>
        <end position="128"/>
    </location>
</feature>
<feature type="transmembrane region" description="Helical" evidence="2">
    <location>
        <begin position="25"/>
        <end position="52"/>
    </location>
</feature>
<feature type="transmembrane region" description="Helical" evidence="2">
    <location>
        <begin position="64"/>
        <end position="89"/>
    </location>
</feature>
<evidence type="ECO:0000256" key="1">
    <source>
        <dbReference type="SAM" id="MobiDB-lite"/>
    </source>
</evidence>
<proteinExistence type="predicted"/>
<dbReference type="InterPro" id="IPR040493">
    <property type="entry name" value="DUF5518"/>
</dbReference>
<feature type="region of interest" description="Disordered" evidence="1">
    <location>
        <begin position="1"/>
        <end position="20"/>
    </location>
</feature>
<keyword evidence="2" id="KW-1133">Transmembrane helix</keyword>